<name>A0A6C0H8E8_9ZZZZ</name>
<dbReference type="GO" id="GO:0046782">
    <property type="term" value="P:regulation of viral transcription"/>
    <property type="evidence" value="ECO:0007669"/>
    <property type="project" value="InterPro"/>
</dbReference>
<dbReference type="EMBL" id="MN739901">
    <property type="protein sequence ID" value="QHT76769.1"/>
    <property type="molecule type" value="Genomic_DNA"/>
</dbReference>
<dbReference type="AlphaFoldDB" id="A0A6C0H8E8"/>
<dbReference type="InterPro" id="IPR007031">
    <property type="entry name" value="Poxvirus_VLTF3"/>
</dbReference>
<evidence type="ECO:0000313" key="1">
    <source>
        <dbReference type="EMBL" id="QHT76769.1"/>
    </source>
</evidence>
<accession>A0A6C0H8E8</accession>
<dbReference type="Pfam" id="PF04947">
    <property type="entry name" value="Pox_VLTF3"/>
    <property type="match status" value="1"/>
</dbReference>
<reference evidence="1" key="1">
    <citation type="journal article" date="2020" name="Nature">
        <title>Giant virus diversity and host interactions through global metagenomics.</title>
        <authorList>
            <person name="Schulz F."/>
            <person name="Roux S."/>
            <person name="Paez-Espino D."/>
            <person name="Jungbluth S."/>
            <person name="Walsh D.A."/>
            <person name="Denef V.J."/>
            <person name="McMahon K.D."/>
            <person name="Konstantinidis K.T."/>
            <person name="Eloe-Fadrosh E.A."/>
            <person name="Kyrpides N.C."/>
            <person name="Woyke T."/>
        </authorList>
    </citation>
    <scope>NUCLEOTIDE SEQUENCE</scope>
    <source>
        <strain evidence="1">GVMAG-M-3300023179-82</strain>
    </source>
</reference>
<sequence length="373" mass="44864">MKKYFIKQQYEITSLDNKYKLMMETLNNKKKCINDVLDQINTINTNIENIDLDNTTQTYDLNKITYKAELLDKLYILKKEYELLKTDYNKLDYYNNTGDLILLYYDIRNNTTNYNKEKKNILDFMALNESDSNNKSDNKYLLLEKYCNRIEGIRLVHDEGFNRVNICDKCSIETVLDISESAYICPCCGHSESIIIDEDRQIKEYSPYKRLNHFREWLNQFQAKQTPDIPECVFIDIVKELNKNRITDLSILNRKNMKIILKKLQYNIYYEHIAYIINKLNNLPAPKITRDMEKIFISMFIQIQEPWDLYKPIGRKNFLSYSYVLYKLCELLELDHLLDCFTLLKDPDKIMENDLIWYKICKHLNWQYISSYK</sequence>
<protein>
    <submittedName>
        <fullName evidence="1">Uncharacterized protein</fullName>
    </submittedName>
</protein>
<organism evidence="1">
    <name type="scientific">viral metagenome</name>
    <dbReference type="NCBI Taxonomy" id="1070528"/>
    <lineage>
        <taxon>unclassified sequences</taxon>
        <taxon>metagenomes</taxon>
        <taxon>organismal metagenomes</taxon>
    </lineage>
</organism>
<proteinExistence type="predicted"/>